<dbReference type="InterPro" id="IPR052574">
    <property type="entry name" value="CDIRP"/>
</dbReference>
<gene>
    <name evidence="3" type="ORF">HQ43_02830</name>
</gene>
<dbReference type="PANTHER" id="PTHR47566">
    <property type="match status" value="1"/>
</dbReference>
<dbReference type="SUPFAM" id="SSF52058">
    <property type="entry name" value="L domain-like"/>
    <property type="match status" value="1"/>
</dbReference>
<reference evidence="3 4" key="1">
    <citation type="submission" date="2014-08" db="EMBL/GenBank/DDBJ databases">
        <title>Porphyromonas canoris strain:OH2762 Genome sequencing.</title>
        <authorList>
            <person name="Wallis C."/>
            <person name="Deusch O."/>
            <person name="O'Flynn C."/>
            <person name="Davis I."/>
            <person name="Jospin G."/>
            <person name="Darling A.E."/>
            <person name="Coil D.A."/>
            <person name="Alexiev A."/>
            <person name="Horsfall A."/>
            <person name="Kirkwood N."/>
            <person name="Harris S."/>
            <person name="Eisen J.A."/>
        </authorList>
    </citation>
    <scope>NUCLEOTIDE SEQUENCE [LARGE SCALE GENOMIC DNA]</scope>
    <source>
        <strain evidence="4">COT-108 OH2762</strain>
    </source>
</reference>
<evidence type="ECO:0000313" key="3">
    <source>
        <dbReference type="EMBL" id="KGN92832.1"/>
    </source>
</evidence>
<accession>A0ABR4XLH5</accession>
<evidence type="ECO:0000256" key="1">
    <source>
        <dbReference type="ARBA" id="ARBA00022614"/>
    </source>
</evidence>
<keyword evidence="4" id="KW-1185">Reference proteome</keyword>
<comment type="caution">
    <text evidence="3">The sequence shown here is derived from an EMBL/GenBank/DDBJ whole genome shotgun (WGS) entry which is preliminary data.</text>
</comment>
<dbReference type="Gene3D" id="3.80.10.10">
    <property type="entry name" value="Ribonuclease Inhibitor"/>
    <property type="match status" value="2"/>
</dbReference>
<evidence type="ECO:0000256" key="2">
    <source>
        <dbReference type="ARBA" id="ARBA00022737"/>
    </source>
</evidence>
<dbReference type="RefSeq" id="WP_036789336.1">
    <property type="nucleotide sequence ID" value="NZ_JQZV01000006.1"/>
</dbReference>
<dbReference type="PANTHER" id="PTHR47566:SF1">
    <property type="entry name" value="PROTEIN NUD1"/>
    <property type="match status" value="1"/>
</dbReference>
<sequence>MKRLHFSISLLIALLALSGCRKGDLQEIKGNEERIIKVLVEMPEEPALRAEAGENTEGNKLLLRWRRGEELTLLFKQEDVLSELIKTPLENISSDNKSATFEVKLPNTIDAGKPYTLYAFSSFPGEGISVKDGRIMMDITPIVGMKLEDVSVPVMSVVSLSDGKQEVRAEFSVFGTIEYVRLRNGSDKELNISSCHLSGVGGAEWRYMPMGDRYYHYDLFEDKVIESDGGKSIITPKKVTNIAPGEEGLFASWFYPLEKSLPVMLLRVKSADSEEDIYSENSKPAKAIGMEPGKAYRVLAEWTGRSLQMKGRDVIPTDTPFITMVTAKETGQTIRLLLAAKEENRSKIWIDLNGNGLLDEGENDIVWADFNNDFNNDEYKEYRFSSSKITIYGPVTALECSGNKLQELVVNGRESLEMLSFYENNLSTLDLSLCKRLKYLDCEDNAISSLDISMCKELNVLWCSNNGIKALDVSECKDLRVLGCSKNELEELNIVENKRLQNLSCHGNKLSSLDVKGYSSLERIRCDGNKLSSLDLEGCTALRKLYCFENSISFLNIKDCKALNTLWCNKNMLSSLDLSVCLSLKELYCGDNSLTELDASNHESLRLLECHNNLLTSLKVEKCVALQELYCDENKLSVLDVRDCKALSRFWCQSNELETLDVSSCPNIADLPCQNNKLKSLKLSRDPSSQLSYLTMQENKMDASALNAVYEALPNREGKEMGIIEAVDNDGYATSDVSIATAKNWKFQPYVAGSSTPTRRKELK</sequence>
<dbReference type="EMBL" id="JQZV01000006">
    <property type="protein sequence ID" value="KGN92832.1"/>
    <property type="molecule type" value="Genomic_DNA"/>
</dbReference>
<dbReference type="Proteomes" id="UP000030101">
    <property type="component" value="Unassembled WGS sequence"/>
</dbReference>
<organism evidence="3 4">
    <name type="scientific">Porphyromonas canoris</name>
    <dbReference type="NCBI Taxonomy" id="36875"/>
    <lineage>
        <taxon>Bacteria</taxon>
        <taxon>Pseudomonadati</taxon>
        <taxon>Bacteroidota</taxon>
        <taxon>Bacteroidia</taxon>
        <taxon>Bacteroidales</taxon>
        <taxon>Porphyromonadaceae</taxon>
        <taxon>Porphyromonas</taxon>
    </lineage>
</organism>
<dbReference type="PROSITE" id="PS51257">
    <property type="entry name" value="PROKAR_LIPOPROTEIN"/>
    <property type="match status" value="1"/>
</dbReference>
<name>A0ABR4XLH5_9PORP</name>
<dbReference type="InterPro" id="IPR032675">
    <property type="entry name" value="LRR_dom_sf"/>
</dbReference>
<protein>
    <submittedName>
        <fullName evidence="3">Uncharacterized protein</fullName>
    </submittedName>
</protein>
<evidence type="ECO:0000313" key="4">
    <source>
        <dbReference type="Proteomes" id="UP000030101"/>
    </source>
</evidence>
<proteinExistence type="predicted"/>
<keyword evidence="2" id="KW-0677">Repeat</keyword>
<keyword evidence="1" id="KW-0433">Leucine-rich repeat</keyword>